<feature type="domain" description="Core-binding (CB)" evidence="7">
    <location>
        <begin position="65"/>
        <end position="150"/>
    </location>
</feature>
<comment type="similarity">
    <text evidence="1">Belongs to the 'phage' integrase family.</text>
</comment>
<keyword evidence="4" id="KW-0233">DNA recombination</keyword>
<keyword evidence="3 5" id="KW-0238">DNA-binding</keyword>
<evidence type="ECO:0000313" key="8">
    <source>
        <dbReference type="EMBL" id="QEL19355.1"/>
    </source>
</evidence>
<accession>A0A5C1ALA5</accession>
<evidence type="ECO:0000256" key="5">
    <source>
        <dbReference type="PROSITE-ProRule" id="PRU01248"/>
    </source>
</evidence>
<dbReference type="RefSeq" id="WP_149113755.1">
    <property type="nucleotide sequence ID" value="NZ_CP042425.1"/>
</dbReference>
<dbReference type="Gene3D" id="1.10.150.130">
    <property type="match status" value="1"/>
</dbReference>
<evidence type="ECO:0000259" key="6">
    <source>
        <dbReference type="PROSITE" id="PS51898"/>
    </source>
</evidence>
<evidence type="ECO:0000256" key="3">
    <source>
        <dbReference type="ARBA" id="ARBA00023125"/>
    </source>
</evidence>
<dbReference type="PROSITE" id="PS51900">
    <property type="entry name" value="CB"/>
    <property type="match status" value="1"/>
</dbReference>
<dbReference type="GO" id="GO:0015074">
    <property type="term" value="P:DNA integration"/>
    <property type="evidence" value="ECO:0007669"/>
    <property type="project" value="UniProtKB-KW"/>
</dbReference>
<dbReference type="SUPFAM" id="SSF56349">
    <property type="entry name" value="DNA breaking-rejoining enzymes"/>
    <property type="match status" value="1"/>
</dbReference>
<dbReference type="Proteomes" id="UP000324974">
    <property type="component" value="Chromosome"/>
</dbReference>
<dbReference type="InterPro" id="IPR013762">
    <property type="entry name" value="Integrase-like_cat_sf"/>
</dbReference>
<reference evidence="9" key="1">
    <citation type="submission" date="2019-08" db="EMBL/GenBank/DDBJ databases">
        <title>Limnoglobus roseus gen. nov., sp. nov., a novel freshwater planctomycete with a giant genome from the family Gemmataceae.</title>
        <authorList>
            <person name="Kulichevskaya I.S."/>
            <person name="Naumoff D.G."/>
            <person name="Miroshnikov K."/>
            <person name="Ivanova A."/>
            <person name="Philippov D.A."/>
            <person name="Hakobyan A."/>
            <person name="Rijpstra I.C."/>
            <person name="Sinninghe Damste J.S."/>
            <person name="Liesack W."/>
            <person name="Dedysh S.N."/>
        </authorList>
    </citation>
    <scope>NUCLEOTIDE SEQUENCE [LARGE SCALE GENOMIC DNA]</scope>
    <source>
        <strain evidence="9">PX52</strain>
    </source>
</reference>
<dbReference type="PANTHER" id="PTHR30629:SF2">
    <property type="entry name" value="PROPHAGE INTEGRASE INTS-RELATED"/>
    <property type="match status" value="1"/>
</dbReference>
<organism evidence="8 9">
    <name type="scientific">Limnoglobus roseus</name>
    <dbReference type="NCBI Taxonomy" id="2598579"/>
    <lineage>
        <taxon>Bacteria</taxon>
        <taxon>Pseudomonadati</taxon>
        <taxon>Planctomycetota</taxon>
        <taxon>Planctomycetia</taxon>
        <taxon>Gemmatales</taxon>
        <taxon>Gemmataceae</taxon>
        <taxon>Limnoglobus</taxon>
    </lineage>
</organism>
<dbReference type="Gene3D" id="1.10.443.10">
    <property type="entry name" value="Intergrase catalytic core"/>
    <property type="match status" value="1"/>
</dbReference>
<dbReference type="InterPro" id="IPR050808">
    <property type="entry name" value="Phage_Integrase"/>
</dbReference>
<dbReference type="GO" id="GO:0003677">
    <property type="term" value="F:DNA binding"/>
    <property type="evidence" value="ECO:0007669"/>
    <property type="project" value="UniProtKB-UniRule"/>
</dbReference>
<dbReference type="PANTHER" id="PTHR30629">
    <property type="entry name" value="PROPHAGE INTEGRASE"/>
    <property type="match status" value="1"/>
</dbReference>
<dbReference type="InterPro" id="IPR002104">
    <property type="entry name" value="Integrase_catalytic"/>
</dbReference>
<evidence type="ECO:0000259" key="7">
    <source>
        <dbReference type="PROSITE" id="PS51900"/>
    </source>
</evidence>
<evidence type="ECO:0000256" key="2">
    <source>
        <dbReference type="ARBA" id="ARBA00022908"/>
    </source>
</evidence>
<gene>
    <name evidence="8" type="ORF">PX52LOC_06425</name>
</gene>
<evidence type="ECO:0000256" key="4">
    <source>
        <dbReference type="ARBA" id="ARBA00023172"/>
    </source>
</evidence>
<keyword evidence="9" id="KW-1185">Reference proteome</keyword>
<dbReference type="InterPro" id="IPR044068">
    <property type="entry name" value="CB"/>
</dbReference>
<evidence type="ECO:0000256" key="1">
    <source>
        <dbReference type="ARBA" id="ARBA00008857"/>
    </source>
</evidence>
<name>A0A5C1ALA5_9BACT</name>
<dbReference type="InterPro" id="IPR011010">
    <property type="entry name" value="DNA_brk_join_enz"/>
</dbReference>
<sequence length="401" mass="45610">MSHSPKPFFRSARNAWYVQVGKQQIKLTPGPKNAVTEKAAWAEFYRVMAAPRPSPVSREKKSTELSVAELLDKFLSWTEKHRAGRSLEWYTEHLQSFCKSLKPSAKTLLPTDLKPHHLQDWVDSPAHAKWGANQRRGAIVAVLRPFNWAVKLGYLDKNPVNGVEKPQATKRESTVTAADFTRLLGFVKDAAFRDLLIFAYEVGVRPQEARLIEARHVHLDKHRIEIPPAEAKGKRRWRVIYLTTAAEESLAKLRSIRPTGKLFRNIDGNPWRAQAVVSRFQRLLVKMSGAIETIPPLPRFDRRRYKGPAKLAEARAAHQKAVIDRRKERAALARKGKQRFALYDLRHLFATRKLKEGHDPITVATLLGHRDASMLCRHYESLSTDGEHLLAAVNSTVEKAS</sequence>
<dbReference type="KEGG" id="lrs:PX52LOC_06425"/>
<dbReference type="OrthoDB" id="255290at2"/>
<dbReference type="AlphaFoldDB" id="A0A5C1ALA5"/>
<dbReference type="GO" id="GO:0006310">
    <property type="term" value="P:DNA recombination"/>
    <property type="evidence" value="ECO:0007669"/>
    <property type="project" value="UniProtKB-KW"/>
</dbReference>
<dbReference type="PROSITE" id="PS51898">
    <property type="entry name" value="TYR_RECOMBINASE"/>
    <property type="match status" value="1"/>
</dbReference>
<proteinExistence type="inferred from homology"/>
<dbReference type="EMBL" id="CP042425">
    <property type="protein sequence ID" value="QEL19355.1"/>
    <property type="molecule type" value="Genomic_DNA"/>
</dbReference>
<feature type="domain" description="Tyr recombinase" evidence="6">
    <location>
        <begin position="170"/>
        <end position="394"/>
    </location>
</feature>
<evidence type="ECO:0000313" key="9">
    <source>
        <dbReference type="Proteomes" id="UP000324974"/>
    </source>
</evidence>
<dbReference type="InterPro" id="IPR010998">
    <property type="entry name" value="Integrase_recombinase_N"/>
</dbReference>
<keyword evidence="2" id="KW-0229">DNA integration</keyword>
<protein>
    <submittedName>
        <fullName evidence="8">Site-specific integrase</fullName>
    </submittedName>
</protein>